<keyword evidence="4" id="KW-1185">Reference proteome</keyword>
<comment type="similarity">
    <text evidence="1">Belongs to the LptD family.</text>
</comment>
<comment type="function">
    <text evidence="1">Involved in the assembly of lipopolysaccharide (LPS) at the surface of the outer membrane.</text>
</comment>
<dbReference type="Proteomes" id="UP000572377">
    <property type="component" value="Unassembled WGS sequence"/>
</dbReference>
<dbReference type="InterPro" id="IPR020889">
    <property type="entry name" value="LipoPS_assembly_LptD"/>
</dbReference>
<dbReference type="RefSeq" id="WP_171324940.1">
    <property type="nucleotide sequence ID" value="NZ_JABFBC010000001.1"/>
</dbReference>
<dbReference type="HAMAP" id="MF_01411">
    <property type="entry name" value="LPS_assembly_LptD"/>
    <property type="match status" value="1"/>
</dbReference>
<comment type="caution">
    <text evidence="3">The sequence shown here is derived from an EMBL/GenBank/DDBJ whole genome shotgun (WGS) entry which is preliminary data.</text>
</comment>
<dbReference type="PANTHER" id="PTHR30189:SF1">
    <property type="entry name" value="LPS-ASSEMBLY PROTEIN LPTD"/>
    <property type="match status" value="1"/>
</dbReference>
<dbReference type="SUPFAM" id="SSF56935">
    <property type="entry name" value="Porins"/>
    <property type="match status" value="1"/>
</dbReference>
<proteinExistence type="inferred from homology"/>
<feature type="domain" description="LptD C-terminal" evidence="2">
    <location>
        <begin position="270"/>
        <end position="628"/>
    </location>
</feature>
<dbReference type="InterPro" id="IPR050218">
    <property type="entry name" value="LptD"/>
</dbReference>
<feature type="chain" id="PRO_5033175678" description="LPS-assembly protein LptD" evidence="1">
    <location>
        <begin position="21"/>
        <end position="703"/>
    </location>
</feature>
<evidence type="ECO:0000259" key="2">
    <source>
        <dbReference type="Pfam" id="PF04453"/>
    </source>
</evidence>
<comment type="subcellular location">
    <subcellularLocation>
        <location evidence="1">Cell outer membrane</location>
    </subcellularLocation>
</comment>
<dbReference type="GO" id="GO:0015920">
    <property type="term" value="P:lipopolysaccharide transport"/>
    <property type="evidence" value="ECO:0007669"/>
    <property type="project" value="InterPro"/>
</dbReference>
<keyword evidence="1" id="KW-0998">Cell outer membrane</keyword>
<feature type="signal peptide" evidence="1">
    <location>
        <begin position="1"/>
        <end position="20"/>
    </location>
</feature>
<dbReference type="GO" id="GO:0009279">
    <property type="term" value="C:cell outer membrane"/>
    <property type="evidence" value="ECO:0007669"/>
    <property type="project" value="UniProtKB-SubCell"/>
</dbReference>
<evidence type="ECO:0000256" key="1">
    <source>
        <dbReference type="HAMAP-Rule" id="MF_01411"/>
    </source>
</evidence>
<protein>
    <recommendedName>
        <fullName evidence="1">LPS-assembly protein LptD</fullName>
    </recommendedName>
</protein>
<dbReference type="AlphaFoldDB" id="A0A849L3R2"/>
<name>A0A849L3R2_9RHOB</name>
<keyword evidence="1" id="KW-0472">Membrane</keyword>
<keyword evidence="1" id="KW-0732">Signal</keyword>
<dbReference type="InterPro" id="IPR007543">
    <property type="entry name" value="LptD_C"/>
</dbReference>
<comment type="caution">
    <text evidence="1">Lacks conserved residue(s) required for the propagation of feature annotation.</text>
</comment>
<comment type="subunit">
    <text evidence="1">Component of the lipopolysaccharide transport and assembly complex.</text>
</comment>
<dbReference type="EMBL" id="JABFBC010000001">
    <property type="protein sequence ID" value="NNU80807.1"/>
    <property type="molecule type" value="Genomic_DNA"/>
</dbReference>
<dbReference type="GO" id="GO:1990351">
    <property type="term" value="C:transporter complex"/>
    <property type="evidence" value="ECO:0007669"/>
    <property type="project" value="TreeGrafter"/>
</dbReference>
<organism evidence="3 4">
    <name type="scientific">Halovulum dunhuangense</name>
    <dbReference type="NCBI Taxonomy" id="1505036"/>
    <lineage>
        <taxon>Bacteria</taxon>
        <taxon>Pseudomonadati</taxon>
        <taxon>Pseudomonadota</taxon>
        <taxon>Alphaproteobacteria</taxon>
        <taxon>Rhodobacterales</taxon>
        <taxon>Paracoccaceae</taxon>
        <taxon>Halovulum</taxon>
    </lineage>
</organism>
<dbReference type="PANTHER" id="PTHR30189">
    <property type="entry name" value="LPS-ASSEMBLY PROTEIN"/>
    <property type="match status" value="1"/>
</dbReference>
<accession>A0A849L3R2</accession>
<reference evidence="3 4" key="1">
    <citation type="submission" date="2020-05" db="EMBL/GenBank/DDBJ databases">
        <title>Gimesia benthica sp. nov., a novel planctomycete isolated from a deep-sea water sample of the Northwest Indian Ocean.</title>
        <authorList>
            <person name="Wang J."/>
            <person name="Ruan C."/>
            <person name="Song L."/>
            <person name="Zhu Y."/>
            <person name="Li A."/>
            <person name="Zheng X."/>
            <person name="Wang L."/>
            <person name="Lu Z."/>
            <person name="Huang Y."/>
            <person name="Du W."/>
            <person name="Zhou Y."/>
            <person name="Huang L."/>
            <person name="Dai X."/>
        </authorList>
    </citation>
    <scope>NUCLEOTIDE SEQUENCE [LARGE SCALE GENOMIC DNA]</scope>
    <source>
        <strain evidence="3 4">YYQ-30</strain>
    </source>
</reference>
<gene>
    <name evidence="1" type="primary">lptD</name>
    <name evidence="3" type="ORF">HMH01_10195</name>
</gene>
<dbReference type="GO" id="GO:0043165">
    <property type="term" value="P:Gram-negative-bacterium-type cell outer membrane assembly"/>
    <property type="evidence" value="ECO:0007669"/>
    <property type="project" value="UniProtKB-UniRule"/>
</dbReference>
<evidence type="ECO:0000313" key="3">
    <source>
        <dbReference type="EMBL" id="NNU80807.1"/>
    </source>
</evidence>
<dbReference type="Pfam" id="PF04453">
    <property type="entry name" value="LptD"/>
    <property type="match status" value="1"/>
</dbReference>
<evidence type="ECO:0000313" key="4">
    <source>
        <dbReference type="Proteomes" id="UP000572377"/>
    </source>
</evidence>
<sequence length="703" mass="78194" precursor="true">MRGLLLALALVLVAPLAASAQDAVALFADRIRYETQDRELVAEGNVEVYYDGYRLTARTIRYSGDGERIRAEGPLRLEGPDGAVLIASLAELSGDFREGLIEGARLIFDRQFQIAAAEGRRSEGRFNSLTRTVATSCTICARAETPIWRIRAASVVHDEQARRLYFESAWLDIFGLPLLYLPSMSIPEPGVERARGFLVPNLRTSGLYGIGVQVPYFIPLGDHADITITPFLATNGTAILEGEYRRRFRSGLLELNGAISLADGTSDHRARGFLEARGGFDIGRGYETEFDLRYASDQSFLGQYDYSDDDRLTSFLTVRRSGNTSYFEARTEAYQTLREAEAQDEIPLVLPWLTWRQIRRDTLGGTLGLEATMLGLVREDGRDILRGGLDADWRARRILRSGIELGAVAEISGDAYVVQDDAAFDDAALFRATPTVGVELRWPFARTTAAATHVIEPIAQLLYSDTLGDAVPNEDSLLPEFDENNLFALNRFPGRDARETGLRLNAGVSYTRFDPAGWNMGLTLGRVFRDGDATEFPASTGLRDRRSDYVAAVSLDLPPRFTGLARGLFDEELSFRRADLELDYRTRRFDADAVYTFLAADATNPVLGPQPERQELALGTRYLFHPNWELEAEWRYDIEARESIEALGALTYGNECIEARLEVSRNFTSANDVPRDTSIAFEVVLAGFGGASRDWPARRCQGN</sequence>